<protein>
    <submittedName>
        <fullName evidence="2">Uncharacterized protein</fullName>
    </submittedName>
</protein>
<dbReference type="Proteomes" id="UP000298412">
    <property type="component" value="Unassembled WGS sequence"/>
</dbReference>
<feature type="transmembrane region" description="Helical" evidence="1">
    <location>
        <begin position="20"/>
        <end position="42"/>
    </location>
</feature>
<comment type="caution">
    <text evidence="2">The sequence shown here is derived from an EMBL/GenBank/DDBJ whole genome shotgun (WGS) entry which is preliminary data.</text>
</comment>
<organism evidence="2 3">
    <name type="scientific">Cryobacterium algoritolerans</name>
    <dbReference type="NCBI Taxonomy" id="1259184"/>
    <lineage>
        <taxon>Bacteria</taxon>
        <taxon>Bacillati</taxon>
        <taxon>Actinomycetota</taxon>
        <taxon>Actinomycetes</taxon>
        <taxon>Micrococcales</taxon>
        <taxon>Microbacteriaceae</taxon>
        <taxon>Cryobacterium</taxon>
    </lineage>
</organism>
<gene>
    <name evidence="2" type="ORF">E3O19_11605</name>
</gene>
<proteinExistence type="predicted"/>
<keyword evidence="1" id="KW-1133">Transmembrane helix</keyword>
<evidence type="ECO:0000313" key="2">
    <source>
        <dbReference type="EMBL" id="TFC13977.1"/>
    </source>
</evidence>
<reference evidence="2 3" key="1">
    <citation type="submission" date="2019-03" db="EMBL/GenBank/DDBJ databases">
        <title>Genomics of glacier-inhabiting Cryobacterium strains.</title>
        <authorList>
            <person name="Liu Q."/>
            <person name="Xin Y.-H."/>
        </authorList>
    </citation>
    <scope>NUCLEOTIDE SEQUENCE [LARGE SCALE GENOMIC DNA]</scope>
    <source>
        <strain evidence="2 3">MDT1-3</strain>
    </source>
</reference>
<keyword evidence="1" id="KW-0472">Membrane</keyword>
<dbReference type="OrthoDB" id="5094704at2"/>
<evidence type="ECO:0000256" key="1">
    <source>
        <dbReference type="SAM" id="Phobius"/>
    </source>
</evidence>
<name>A0A4R8WSR1_9MICO</name>
<sequence>MLLNRRRTGRASADESGSALVVVLGVMAVGLILTTLAVNSVVHGLGYTTATRAGVQSQGSAEAGVAAARAGLYPDATTHVNNCATQPTPAQYVSTAAPAFASLVEQFDATGWHTGCPTITTTQVRITSTGSAQAQGVAGQTSGNTSKVEAVVKWLVPGPVPSGVGMYLYGGGTVEANSSLDLSESTSAGLMIKNGDFFCDKNNTVINGSVLINGNLTFNKTCSVNGSAWVTGSASLGSGNIAHDLTSGSVTPNPPGATRVGGVYTQIIGTTVMPTVPKWAEVGYAPSDWRDPTGLPYEVKPLVGCALPNGTLGGTILGKPVIINALACPSGPTASNNTTVQLTSDVVIFGEKFGWDGVNSLTFTSSSSAAHRIWFITPDYTAGNTPTCNNPALPGFDAAKPSQGNFTVNNGFAITAPIEAFLYTPCAFEGKNGFTWDGQLYTGSYSWVKNNPGFTFSPMGIAGVDLSTGDSIPPIDYPKPGTVVSIRDLTGP</sequence>
<dbReference type="AlphaFoldDB" id="A0A4R8WSR1"/>
<keyword evidence="3" id="KW-1185">Reference proteome</keyword>
<dbReference type="EMBL" id="SOFP01000050">
    <property type="protein sequence ID" value="TFC13977.1"/>
    <property type="molecule type" value="Genomic_DNA"/>
</dbReference>
<keyword evidence="1" id="KW-0812">Transmembrane</keyword>
<evidence type="ECO:0000313" key="3">
    <source>
        <dbReference type="Proteomes" id="UP000298412"/>
    </source>
</evidence>
<accession>A0A4R8WSR1</accession>
<dbReference type="RefSeq" id="WP_134567792.1">
    <property type="nucleotide sequence ID" value="NZ_SOFP01000050.1"/>
</dbReference>